<evidence type="ECO:0000256" key="6">
    <source>
        <dbReference type="SAM" id="Phobius"/>
    </source>
</evidence>
<evidence type="ECO:0000256" key="3">
    <source>
        <dbReference type="ARBA" id="ARBA00022692"/>
    </source>
</evidence>
<dbReference type="Gene3D" id="1.20.1250.20">
    <property type="entry name" value="MFS general substrate transporter like domains"/>
    <property type="match status" value="1"/>
</dbReference>
<reference evidence="8" key="4">
    <citation type="submission" date="2019-03" db="UniProtKB">
        <authorList>
            <consortium name="EnsemblPlants"/>
        </authorList>
    </citation>
    <scope>IDENTIFICATION</scope>
</reference>
<evidence type="ECO:0000256" key="4">
    <source>
        <dbReference type="ARBA" id="ARBA00022989"/>
    </source>
</evidence>
<proteinExistence type="predicted"/>
<feature type="transmembrane region" description="Helical" evidence="6">
    <location>
        <begin position="327"/>
        <end position="346"/>
    </location>
</feature>
<feature type="transmembrane region" description="Helical" evidence="6">
    <location>
        <begin position="491"/>
        <end position="511"/>
    </location>
</feature>
<dbReference type="InterPro" id="IPR036259">
    <property type="entry name" value="MFS_trans_sf"/>
</dbReference>
<dbReference type="SUPFAM" id="SSF103473">
    <property type="entry name" value="MFS general substrate transporter"/>
    <property type="match status" value="1"/>
</dbReference>
<feature type="transmembrane region" description="Helical" evidence="6">
    <location>
        <begin position="99"/>
        <end position="119"/>
    </location>
</feature>
<reference evidence="8" key="3">
    <citation type="journal article" date="2017" name="Nature">
        <title>Genome sequence of the progenitor of the wheat D genome Aegilops tauschii.</title>
        <authorList>
            <person name="Luo M.C."/>
            <person name="Gu Y.Q."/>
            <person name="Puiu D."/>
            <person name="Wang H."/>
            <person name="Twardziok S.O."/>
            <person name="Deal K.R."/>
            <person name="Huo N."/>
            <person name="Zhu T."/>
            <person name="Wang L."/>
            <person name="Wang Y."/>
            <person name="McGuire P.E."/>
            <person name="Liu S."/>
            <person name="Long H."/>
            <person name="Ramasamy R.K."/>
            <person name="Rodriguez J.C."/>
            <person name="Van S.L."/>
            <person name="Yuan L."/>
            <person name="Wang Z."/>
            <person name="Xia Z."/>
            <person name="Xiao L."/>
            <person name="Anderson O.D."/>
            <person name="Ouyang S."/>
            <person name="Liang Y."/>
            <person name="Zimin A.V."/>
            <person name="Pertea G."/>
            <person name="Qi P."/>
            <person name="Bennetzen J.L."/>
            <person name="Dai X."/>
            <person name="Dawson M.W."/>
            <person name="Muller H.G."/>
            <person name="Kugler K."/>
            <person name="Rivarola-Duarte L."/>
            <person name="Spannagl M."/>
            <person name="Mayer K.F.X."/>
            <person name="Lu F.H."/>
            <person name="Bevan M.W."/>
            <person name="Leroy P."/>
            <person name="Li P."/>
            <person name="You F.M."/>
            <person name="Sun Q."/>
            <person name="Liu Z."/>
            <person name="Lyons E."/>
            <person name="Wicker T."/>
            <person name="Salzberg S.L."/>
            <person name="Devos K.M."/>
            <person name="Dvorak J."/>
        </authorList>
    </citation>
    <scope>NUCLEOTIDE SEQUENCE [LARGE SCALE GENOMIC DNA]</scope>
    <source>
        <strain evidence="8">cv. AL8/78</strain>
    </source>
</reference>
<dbReference type="Pfam" id="PF00083">
    <property type="entry name" value="Sugar_tr"/>
    <property type="match status" value="2"/>
</dbReference>
<name>A0A453LQG0_AEGTS</name>
<feature type="domain" description="Major facilitator superfamily (MFS) profile" evidence="7">
    <location>
        <begin position="62"/>
        <end position="514"/>
    </location>
</feature>
<dbReference type="InterPro" id="IPR020846">
    <property type="entry name" value="MFS_dom"/>
</dbReference>
<dbReference type="PANTHER" id="PTHR23511:SF5">
    <property type="entry name" value="MAJOR FACILITATOR-TYPE TRANSPORTER HXNZ-RELATED"/>
    <property type="match status" value="1"/>
</dbReference>
<feature type="transmembrane region" description="Helical" evidence="6">
    <location>
        <begin position="213"/>
        <end position="231"/>
    </location>
</feature>
<reference evidence="9" key="1">
    <citation type="journal article" date="2014" name="Science">
        <title>Ancient hybridizations among the ancestral genomes of bread wheat.</title>
        <authorList>
            <consortium name="International Wheat Genome Sequencing Consortium,"/>
            <person name="Marcussen T."/>
            <person name="Sandve S.R."/>
            <person name="Heier L."/>
            <person name="Spannagl M."/>
            <person name="Pfeifer M."/>
            <person name="Jakobsen K.S."/>
            <person name="Wulff B.B."/>
            <person name="Steuernagel B."/>
            <person name="Mayer K.F."/>
            <person name="Olsen O.A."/>
        </authorList>
    </citation>
    <scope>NUCLEOTIDE SEQUENCE [LARGE SCALE GENOMIC DNA]</scope>
    <source>
        <strain evidence="9">cv. AL8/78</strain>
    </source>
</reference>
<reference evidence="9" key="2">
    <citation type="journal article" date="2017" name="Nat. Plants">
        <title>The Aegilops tauschii genome reveals multiple impacts of transposons.</title>
        <authorList>
            <person name="Zhao G."/>
            <person name="Zou C."/>
            <person name="Li K."/>
            <person name="Wang K."/>
            <person name="Li T."/>
            <person name="Gao L."/>
            <person name="Zhang X."/>
            <person name="Wang H."/>
            <person name="Yang Z."/>
            <person name="Liu X."/>
            <person name="Jiang W."/>
            <person name="Mao L."/>
            <person name="Kong X."/>
            <person name="Jiao Y."/>
            <person name="Jia J."/>
        </authorList>
    </citation>
    <scope>NUCLEOTIDE SEQUENCE [LARGE SCALE GENOMIC DNA]</scope>
    <source>
        <strain evidence="9">cv. AL8/78</strain>
    </source>
</reference>
<feature type="transmembrane region" description="Helical" evidence="6">
    <location>
        <begin position="460"/>
        <end position="479"/>
    </location>
</feature>
<feature type="transmembrane region" description="Helical" evidence="6">
    <location>
        <begin position="62"/>
        <end position="87"/>
    </location>
</feature>
<sequence>LVPLPRTRRAQLEVNQANIFLTASLLQTGLSLAESAHTTNMETYTTDDALTTMGFGKLQGLVLVYAGMGWVAEAMEVMLLSFVGPLIREEWKISAQDESLLSSVVFLGMLIGACGWGYVSDKYGRRTGLLFSTLFTTGMGFLSALSPNYLCLMALRFLVGVGLGGSHVYSSWFLEFVPAQNRGFWMIIFSFFWTIGTVLEASLAWIVVSTLTWRWLLALTAIPCFLLLPFFGITPESPRYLCAQNRMSDATLVLERIAETNQAALPPGVLVYPRDGEADHSGLTSEADHLLPLREKECTDDDVMSPKSGSAAALRSLLSRKLRRSTLLLWFVFYANSFAYYGLVLLTAQLSNANRSCASGLKYVKSETDTSLYKDTFVTSLAEIPGLIASAVLVEWFGRKATMWCLLFTCCGFLGPLVLYQSELWTTGLLFGARACAMGSYTVVCLYAPEVYPTSVRSTGVGIATAMGRVGGIICPLVAVGMLRSCHQMEAIIVFEVVLFLAAIACMLFPFETKGRAMN</sequence>
<dbReference type="EnsemblPlants" id="AET5Gv20881600.5">
    <property type="protein sequence ID" value="AET5Gv20881600.5"/>
    <property type="gene ID" value="AET5Gv20881600"/>
</dbReference>
<feature type="transmembrane region" description="Helical" evidence="6">
    <location>
        <begin position="128"/>
        <end position="146"/>
    </location>
</feature>
<dbReference type="PROSITE" id="PS50850">
    <property type="entry name" value="MFS"/>
    <property type="match status" value="1"/>
</dbReference>
<dbReference type="GO" id="GO:0016020">
    <property type="term" value="C:membrane"/>
    <property type="evidence" value="ECO:0007669"/>
    <property type="project" value="UniProtKB-SubCell"/>
</dbReference>
<dbReference type="PANTHER" id="PTHR23511">
    <property type="entry name" value="SYNAPTIC VESICLE GLYCOPROTEIN 2"/>
    <property type="match status" value="1"/>
</dbReference>
<evidence type="ECO:0000256" key="5">
    <source>
        <dbReference type="ARBA" id="ARBA00023136"/>
    </source>
</evidence>
<feature type="transmembrane region" description="Helical" evidence="6">
    <location>
        <begin position="428"/>
        <end position="448"/>
    </location>
</feature>
<dbReference type="GO" id="GO:0022857">
    <property type="term" value="F:transmembrane transporter activity"/>
    <property type="evidence" value="ECO:0007669"/>
    <property type="project" value="InterPro"/>
</dbReference>
<accession>A0A453LQG0</accession>
<keyword evidence="3 6" id="KW-0812">Transmembrane</keyword>
<dbReference type="InterPro" id="IPR005828">
    <property type="entry name" value="MFS_sugar_transport-like"/>
</dbReference>
<feature type="transmembrane region" description="Helical" evidence="6">
    <location>
        <begin position="152"/>
        <end position="172"/>
    </location>
</feature>
<evidence type="ECO:0000313" key="9">
    <source>
        <dbReference type="Proteomes" id="UP000015105"/>
    </source>
</evidence>
<keyword evidence="5 6" id="KW-0472">Membrane</keyword>
<dbReference type="Gramene" id="AET5Gv20881600.5">
    <property type="protein sequence ID" value="AET5Gv20881600.5"/>
    <property type="gene ID" value="AET5Gv20881600"/>
</dbReference>
<dbReference type="STRING" id="200361.A0A453LQG0"/>
<evidence type="ECO:0000256" key="1">
    <source>
        <dbReference type="ARBA" id="ARBA00004141"/>
    </source>
</evidence>
<reference evidence="8" key="5">
    <citation type="journal article" date="2021" name="G3 (Bethesda)">
        <title>Aegilops tauschii genome assembly Aet v5.0 features greater sequence contiguity and improved annotation.</title>
        <authorList>
            <person name="Wang L."/>
            <person name="Zhu T."/>
            <person name="Rodriguez J.C."/>
            <person name="Deal K.R."/>
            <person name="Dubcovsky J."/>
            <person name="McGuire P.E."/>
            <person name="Lux T."/>
            <person name="Spannagl M."/>
            <person name="Mayer K.F.X."/>
            <person name="Baldrich P."/>
            <person name="Meyers B.C."/>
            <person name="Huo N."/>
            <person name="Gu Y.Q."/>
            <person name="Zhou H."/>
            <person name="Devos K.M."/>
            <person name="Bennetzen J.L."/>
            <person name="Unver T."/>
            <person name="Budak H."/>
            <person name="Gulick P.J."/>
            <person name="Galiba G."/>
            <person name="Kalapos B."/>
            <person name="Nelson D.R."/>
            <person name="Li P."/>
            <person name="You F.M."/>
            <person name="Luo M.C."/>
            <person name="Dvorak J."/>
        </authorList>
    </citation>
    <scope>NUCLEOTIDE SEQUENCE [LARGE SCALE GENOMIC DNA]</scope>
    <source>
        <strain evidence="8">cv. AL8/78</strain>
    </source>
</reference>
<dbReference type="AlphaFoldDB" id="A0A453LQG0"/>
<comment type="subcellular location">
    <subcellularLocation>
        <location evidence="1">Membrane</location>
        <topology evidence="1">Multi-pass membrane protein</topology>
    </subcellularLocation>
</comment>
<keyword evidence="4 6" id="KW-1133">Transmembrane helix</keyword>
<evidence type="ECO:0000259" key="7">
    <source>
        <dbReference type="PROSITE" id="PS50850"/>
    </source>
</evidence>
<evidence type="ECO:0000256" key="2">
    <source>
        <dbReference type="ARBA" id="ARBA00022448"/>
    </source>
</evidence>
<feature type="transmembrane region" description="Helical" evidence="6">
    <location>
        <begin position="377"/>
        <end position="397"/>
    </location>
</feature>
<evidence type="ECO:0000313" key="8">
    <source>
        <dbReference type="EnsemblPlants" id="AET5Gv20881600.5"/>
    </source>
</evidence>
<feature type="transmembrane region" description="Helical" evidence="6">
    <location>
        <begin position="404"/>
        <end position="422"/>
    </location>
</feature>
<keyword evidence="2" id="KW-0813">Transport</keyword>
<feature type="transmembrane region" description="Helical" evidence="6">
    <location>
        <begin position="184"/>
        <end position="207"/>
    </location>
</feature>
<dbReference type="FunFam" id="1.20.1250.20:FF:000232">
    <property type="entry name" value="Organic cation/carnitine transporter 7"/>
    <property type="match status" value="1"/>
</dbReference>
<protein>
    <recommendedName>
        <fullName evidence="7">Major facilitator superfamily (MFS) profile domain-containing protein</fullName>
    </recommendedName>
</protein>
<dbReference type="Proteomes" id="UP000015105">
    <property type="component" value="Chromosome 5D"/>
</dbReference>
<organism evidence="8 9">
    <name type="scientific">Aegilops tauschii subsp. strangulata</name>
    <name type="common">Goatgrass</name>
    <dbReference type="NCBI Taxonomy" id="200361"/>
    <lineage>
        <taxon>Eukaryota</taxon>
        <taxon>Viridiplantae</taxon>
        <taxon>Streptophyta</taxon>
        <taxon>Embryophyta</taxon>
        <taxon>Tracheophyta</taxon>
        <taxon>Spermatophyta</taxon>
        <taxon>Magnoliopsida</taxon>
        <taxon>Liliopsida</taxon>
        <taxon>Poales</taxon>
        <taxon>Poaceae</taxon>
        <taxon>BOP clade</taxon>
        <taxon>Pooideae</taxon>
        <taxon>Triticodae</taxon>
        <taxon>Triticeae</taxon>
        <taxon>Triticinae</taxon>
        <taxon>Aegilops</taxon>
    </lineage>
</organism>
<keyword evidence="9" id="KW-1185">Reference proteome</keyword>